<reference evidence="2" key="1">
    <citation type="submission" date="2014-09" db="EMBL/GenBank/DDBJ databases">
        <authorList>
            <person name="Magalhaes I.L.F."/>
            <person name="Oliveira U."/>
            <person name="Santos F.R."/>
            <person name="Vidigal T.H.D.A."/>
            <person name="Brescovit A.D."/>
            <person name="Santos A.J."/>
        </authorList>
    </citation>
    <scope>NUCLEOTIDE SEQUENCE</scope>
</reference>
<feature type="compositionally biased region" description="Basic and acidic residues" evidence="1">
    <location>
        <begin position="255"/>
        <end position="267"/>
    </location>
</feature>
<feature type="compositionally biased region" description="Low complexity" evidence="1">
    <location>
        <begin position="209"/>
        <end position="218"/>
    </location>
</feature>
<accession>A0A0K0LBM8</accession>
<dbReference type="EMBL" id="KM669732">
    <property type="protein sequence ID" value="AIW81407.1"/>
    <property type="molecule type" value="Genomic_DNA"/>
</dbReference>
<organism evidence="2">
    <name type="scientific">uncultured bacterium TB350_p</name>
    <dbReference type="NCBI Taxonomy" id="1552145"/>
    <lineage>
        <taxon>Bacteria</taxon>
        <taxon>environmental samples</taxon>
    </lineage>
</organism>
<dbReference type="PROSITE" id="PS51257">
    <property type="entry name" value="PROKAR_LIPOPROTEIN"/>
    <property type="match status" value="1"/>
</dbReference>
<protein>
    <submittedName>
        <fullName evidence="2">Uncharacterized protein</fullName>
    </submittedName>
</protein>
<name>A0A0K0LBM8_9BACT</name>
<proteinExistence type="predicted"/>
<feature type="compositionally biased region" description="Low complexity" evidence="1">
    <location>
        <begin position="226"/>
        <end position="254"/>
    </location>
</feature>
<feature type="region of interest" description="Disordered" evidence="1">
    <location>
        <begin position="112"/>
        <end position="267"/>
    </location>
</feature>
<evidence type="ECO:0000256" key="1">
    <source>
        <dbReference type="SAM" id="MobiDB-lite"/>
    </source>
</evidence>
<sequence length="267" mass="27959">MVGHTLRGAAMIRKILIAAAAVALLGGCATGYGYSDGGYDAYGDYYRGYGGGSSVGYGGYGYGSGYYGGIGYYNAYGGNYGYGGGYGYGYPWYSRPSWYAWPGYGYHVDRPHRPHRPPGQGRPGNKLNPPPVGGPQRPGGSQARPRIQEGGLPARTRPLPPPTGRMTAPTGGNRAPVPRVREGLRPASEGNAGGRLRTLPAQPRPGVGARAPNRVAPPLARPPAPARVTPSARSMEPRSSPAPRAVAPARPQRASSDRGGRSRSETP</sequence>
<dbReference type="AlphaFoldDB" id="A0A0K0LBM8"/>
<evidence type="ECO:0000313" key="2">
    <source>
        <dbReference type="EMBL" id="AIW81407.1"/>
    </source>
</evidence>